<keyword evidence="2" id="KW-0812">Transmembrane</keyword>
<dbReference type="GeneID" id="24561981"/>
<reference evidence="3" key="1">
    <citation type="journal article" date="2014" name="Nucleic Acids Res.">
        <title>The evolutionary dynamics of variant antigen genes in Babesia reveal a history of genomic innovation underlying host-parasite interaction.</title>
        <authorList>
            <person name="Jackson A.P."/>
            <person name="Otto T.D."/>
            <person name="Darby A."/>
            <person name="Ramaprasad A."/>
            <person name="Xia D."/>
            <person name="Echaide I.E."/>
            <person name="Farber M."/>
            <person name="Gahlot S."/>
            <person name="Gamble J."/>
            <person name="Gupta D."/>
            <person name="Gupta Y."/>
            <person name="Jackson L."/>
            <person name="Malandrin L."/>
            <person name="Malas T.B."/>
            <person name="Moussa E."/>
            <person name="Nair M."/>
            <person name="Reid AJ."/>
            <person name="Sanders M."/>
            <person name="Sharma J."/>
            <person name="Tracey A."/>
            <person name="Quail M.A."/>
            <person name="Weir W."/>
            <person name="Wastling J.M."/>
            <person name="Hall N."/>
            <person name="Willadsen P."/>
            <person name="Lingelbach K."/>
            <person name="Shiels B."/>
            <person name="Tait A."/>
            <person name="Berriman M."/>
            <person name="Allred D.R."/>
            <person name="Pain A."/>
        </authorList>
    </citation>
    <scope>NUCLEOTIDE SEQUENCE</scope>
    <source>
        <strain evidence="3">Bond</strain>
    </source>
</reference>
<sequence length="2007" mass="226804">MRHVPKKLTDCPENLRESIDWLIQVRYGNGGDGLTKLSKALKKLIEEAINNATKSLTTEKSKLECPFKYSDKETYCQYYQRLHDEAEKKFKESKKTVENIPDNHSINFYKTCLEDCKNAHKKHPPSPALKSVEEKIVQLGELAGKLGGFVGESESVKKAVVKAIKACFDTNPHLKKDLNDVYSSYVTKLSESVKSDGQADDNQKISELSEAVKKEITLITQRINSLNNPLNPSPSSPSASAESAKLQSKLEALKKVEKLCGFYENSNNQQNEPKNLLDNLCDGLQTFLGFNSASKGYDGSGIVYSDLDRLSDGVMAFFYGVLSNIKEHLGQHKNILDNAISILNTNKHLGKKGFNAAIGQVVEGVRGYNDAVMKSNNNVKNVVEELYNYIKKDAAFENEFVKIQVDNVTGKPDDAEVRKAENLVTQCLKNANKFNEALDVSTKKEIKKSIDDLNPKLRDNVNNVRESVKIETERLTEFSSKEKSDLRETTEYISELLKNLKVNVDCKIDAHIKDLIRRIREKVQTILDELNKINKDFWQYVNELGTWIKDAEPFVDDALRKIEIILRQVSSDGADQRPRLINETAELIRMQAQIIHGDVELARERMEKLVPEATKKVEQLTTWKNAGTTAVERAKQKCEQIGGMVETENGTKDKIHGIANDMKDKAENLRKAAHKVKSGIDGWVQQATRKIGELEEWIKKELFKVKNNIQVSIKDFVTNQVKSVVNAAKHVTGPVTLNTNGDTRPGITQLINEVGQTTQFGKLFKLLERSADDKDNIAFSIEYAMYALNKLNSKTSIELDDKNPVVKALTDDLVGLLNVHLHDAITRRATTNSQTESQINLNDTMSGYNREKGKVTMELTGLKRNVETNLTAEESVKQTIEDNNSFTGPFTKIEQQLQKIAGLVDSDKPTPGLVDPKTGVKNYLDDITTLLGKAPVVLTSDIKGDHNGVQGLEKIKEEIDGALGGIQTKVTDALQGVNQAYADLQSHSYTITSRLTELCSAIKSAAELDPDSAKKKLTELKEKYFEEQTKTSKHADKSIKKIRDQLKALQNFLQSGPITKADSVIAFLSTAEKSFKKELTEEIDKDIKQVTEKLITHSRKQYVTSLMDLLTTFADRVSSELAELPTQIGADLEQGHKKFMNLFETNIVTEVKKILPINTDHRGKNEFPLNKAASIFKQGLTSFFKTLKELPDFKSDFNFIRPPYSTLVKLLTGIISSLHFNDDFIVNLDALRDQLSKFHPAKFGEGQNHFILEALRKAFSNYAEELSKAYISAYDGAGNINWDQENNPETTYCAKIFLTAFSTIHDAVHDLRINCNSLKGHQIHSTSDLGRLFLRHGFRVSHGDKQHWELQNKQIINGEYVLKRISFRVDGAKENEHLKECESNERKTNYFFNLFDILTCLLYHIEKYNEVCHIGTFDAKRQPCSVYEMLIWLSGLTHNRVQSAMVGQTFLELLKDPAKEAREAQQEEEVDEPIVLEVDPASISLEAYPKNIEFVRLDATLTRICSKAYDLICTIVGPGDEYTTYGCDYSNNSFKLKYPSDPAACFDMLVDILRRLLPQLRYLFNRCYVDAENHGWRDCEYGRTTRTTKWPCKEHSKSKPTCQATCQPNDQPKCQPTSPLMSYLNDCLPGHLPHQLSSIGCKYECLTCPSTSKFGMPCMTPLGFRAFSGSTKTGRDICEILRQFFGTGRLSSFLCLVPTPPKTLPEHFNFALSLVREWEAIATRWYEKPIEQSIETVSIGLFRNPRELTDALRYVYGSSQNNHGAFHPNPSSADVSSLSMRKVCTGIEEHCAPYIETLCSDSYAYLPYKHSDTYLSWAVYLPWTFWQLLNNLYNAFCNINCQDWGCRECLKGDKCKRGQHGLFKLVEKTKQPHCQCSSIVSCNGVSPTLYQYGFSFGDVSMLNNNSSRKTCSDFCTQLKRVLDCSYFKTLFTKCDEFIFTIREPFIWLNVALWSLSLFYLICVMVGRLDVLHIRSHLRIPSSHKITAQSLLAAAQVGRLAKISYLQP</sequence>
<name>A0A061BTC4_BABBI</name>
<reference evidence="3" key="2">
    <citation type="submission" date="2014-06" db="EMBL/GenBank/DDBJ databases">
        <authorList>
            <person name="Aslett M."/>
            <person name="De Silva Nishadi"/>
        </authorList>
    </citation>
    <scope>NUCLEOTIDE SEQUENCE</scope>
    <source>
        <strain evidence="3">Bond</strain>
    </source>
</reference>
<keyword evidence="2" id="KW-0472">Membrane</keyword>
<evidence type="ECO:0000313" key="3">
    <source>
        <dbReference type="EMBL" id="CDR71764.1"/>
    </source>
</evidence>
<feature type="region of interest" description="Disordered" evidence="1">
    <location>
        <begin position="225"/>
        <end position="244"/>
    </location>
</feature>
<protein>
    <recommendedName>
        <fullName evidence="4">C3H1-type domain-containing protein</fullName>
    </recommendedName>
</protein>
<dbReference type="KEGG" id="bbig:BBBOND_0004220"/>
<proteinExistence type="predicted"/>
<feature type="transmembrane region" description="Helical" evidence="2">
    <location>
        <begin position="1945"/>
        <end position="1968"/>
    </location>
</feature>
<organism evidence="3">
    <name type="scientific">Babesia bigemina</name>
    <dbReference type="NCBI Taxonomy" id="5866"/>
    <lineage>
        <taxon>Eukaryota</taxon>
        <taxon>Sar</taxon>
        <taxon>Alveolata</taxon>
        <taxon>Apicomplexa</taxon>
        <taxon>Aconoidasida</taxon>
        <taxon>Piroplasmida</taxon>
        <taxon>Babesiidae</taxon>
        <taxon>Babesia</taxon>
    </lineage>
</organism>
<gene>
    <name evidence="3" type="ORF">BBBOND_0004220</name>
</gene>
<evidence type="ECO:0000256" key="2">
    <source>
        <dbReference type="SAM" id="Phobius"/>
    </source>
</evidence>
<evidence type="ECO:0000256" key="1">
    <source>
        <dbReference type="SAM" id="MobiDB-lite"/>
    </source>
</evidence>
<keyword evidence="2" id="KW-1133">Transmembrane helix</keyword>
<dbReference type="VEuPathDB" id="PiroplasmaDB:BBBOND_0004220"/>
<dbReference type="RefSeq" id="XP_012770709.1">
    <property type="nucleotide sequence ID" value="XM_012915255.1"/>
</dbReference>
<evidence type="ECO:0008006" key="4">
    <source>
        <dbReference type="Google" id="ProtNLM"/>
    </source>
</evidence>
<accession>A0A061BTC4</accession>
<dbReference type="EMBL" id="LK055154">
    <property type="protein sequence ID" value="CDR71764.1"/>
    <property type="molecule type" value="Genomic_DNA"/>
</dbReference>